<comment type="caution">
    <text evidence="5">The sequence shown here is derived from an EMBL/GenBank/DDBJ whole genome shotgun (WGS) entry which is preliminary data.</text>
</comment>
<keyword evidence="2" id="KW-0547">Nucleotide-binding</keyword>
<dbReference type="OrthoDB" id="2419163at2759"/>
<evidence type="ECO:0000256" key="4">
    <source>
        <dbReference type="ARBA" id="ARBA00023186"/>
    </source>
</evidence>
<proteinExistence type="inferred from homology"/>
<keyword evidence="6" id="KW-1185">Reference proteome</keyword>
<organism evidence="5 6">
    <name type="scientific">Gigaspora rosea</name>
    <dbReference type="NCBI Taxonomy" id="44941"/>
    <lineage>
        <taxon>Eukaryota</taxon>
        <taxon>Fungi</taxon>
        <taxon>Fungi incertae sedis</taxon>
        <taxon>Mucoromycota</taxon>
        <taxon>Glomeromycotina</taxon>
        <taxon>Glomeromycetes</taxon>
        <taxon>Diversisporales</taxon>
        <taxon>Gigasporaceae</taxon>
        <taxon>Gigaspora</taxon>
    </lineage>
</organism>
<dbReference type="PANTHER" id="PTHR11528">
    <property type="entry name" value="HEAT SHOCK PROTEIN 90 FAMILY MEMBER"/>
    <property type="match status" value="1"/>
</dbReference>
<dbReference type="SUPFAM" id="SSF55874">
    <property type="entry name" value="ATPase domain of HSP90 chaperone/DNA topoisomerase II/histidine kinase"/>
    <property type="match status" value="1"/>
</dbReference>
<evidence type="ECO:0000313" key="5">
    <source>
        <dbReference type="EMBL" id="RIB10647.1"/>
    </source>
</evidence>
<comment type="similarity">
    <text evidence="1">Belongs to the heat shock protein 90 family.</text>
</comment>
<evidence type="ECO:0000313" key="6">
    <source>
        <dbReference type="Proteomes" id="UP000266673"/>
    </source>
</evidence>
<dbReference type="GO" id="GO:0016887">
    <property type="term" value="F:ATP hydrolysis activity"/>
    <property type="evidence" value="ECO:0007669"/>
    <property type="project" value="InterPro"/>
</dbReference>
<dbReference type="Gene3D" id="3.30.565.10">
    <property type="entry name" value="Histidine kinase-like ATPase, C-terminal domain"/>
    <property type="match status" value="1"/>
</dbReference>
<dbReference type="GO" id="GO:0005524">
    <property type="term" value="F:ATP binding"/>
    <property type="evidence" value="ECO:0007669"/>
    <property type="project" value="UniProtKB-KW"/>
</dbReference>
<dbReference type="GO" id="GO:0140662">
    <property type="term" value="F:ATP-dependent protein folding chaperone"/>
    <property type="evidence" value="ECO:0007669"/>
    <property type="project" value="InterPro"/>
</dbReference>
<dbReference type="InterPro" id="IPR001404">
    <property type="entry name" value="Hsp90_fam"/>
</dbReference>
<name>A0A397UNB2_9GLOM</name>
<gene>
    <name evidence="5" type="ORF">C2G38_2043329</name>
</gene>
<dbReference type="Proteomes" id="UP000266673">
    <property type="component" value="Unassembled WGS sequence"/>
</dbReference>
<dbReference type="InterPro" id="IPR036890">
    <property type="entry name" value="HATPase_C_sf"/>
</dbReference>
<keyword evidence="4" id="KW-0143">Chaperone</keyword>
<protein>
    <submittedName>
        <fullName evidence="5">Uncharacterized protein</fullName>
    </submittedName>
</protein>
<dbReference type="Pfam" id="PF00183">
    <property type="entry name" value="HSP90"/>
    <property type="match status" value="1"/>
</dbReference>
<evidence type="ECO:0000256" key="1">
    <source>
        <dbReference type="ARBA" id="ARBA00008239"/>
    </source>
</evidence>
<dbReference type="STRING" id="44941.A0A397UNB2"/>
<keyword evidence="3" id="KW-0067">ATP-binding</keyword>
<dbReference type="AlphaFoldDB" id="A0A397UNB2"/>
<reference evidence="5 6" key="1">
    <citation type="submission" date="2018-06" db="EMBL/GenBank/DDBJ databases">
        <title>Comparative genomics reveals the genomic features of Rhizophagus irregularis, R. cerebriforme, R. diaphanum and Gigaspora rosea, and their symbiotic lifestyle signature.</title>
        <authorList>
            <person name="Morin E."/>
            <person name="San Clemente H."/>
            <person name="Chen E.C.H."/>
            <person name="De La Providencia I."/>
            <person name="Hainaut M."/>
            <person name="Kuo A."/>
            <person name="Kohler A."/>
            <person name="Murat C."/>
            <person name="Tang N."/>
            <person name="Roy S."/>
            <person name="Loubradou J."/>
            <person name="Henrissat B."/>
            <person name="Grigoriev I.V."/>
            <person name="Corradi N."/>
            <person name="Roux C."/>
            <person name="Martin F.M."/>
        </authorList>
    </citation>
    <scope>NUCLEOTIDE SEQUENCE [LARGE SCALE GENOMIC DNA]</scope>
    <source>
        <strain evidence="5 6">DAOM 194757</strain>
    </source>
</reference>
<dbReference type="EMBL" id="QKWP01001226">
    <property type="protein sequence ID" value="RIB10647.1"/>
    <property type="molecule type" value="Genomic_DNA"/>
</dbReference>
<accession>A0A397UNB2</accession>
<sequence>MTKAKLVNNFGTIAHSGTKDFIEALQFGIDISMIDNKPISLGILIKLFFKEDQLEYLEEYKIKKVVKKNSEFIGHPIQLIVEKEVKNNEKNDKEKIKMLETKELNKIKPI</sequence>
<dbReference type="GO" id="GO:0051082">
    <property type="term" value="F:unfolded protein binding"/>
    <property type="evidence" value="ECO:0007669"/>
    <property type="project" value="InterPro"/>
</dbReference>
<evidence type="ECO:0000256" key="2">
    <source>
        <dbReference type="ARBA" id="ARBA00022741"/>
    </source>
</evidence>
<evidence type="ECO:0000256" key="3">
    <source>
        <dbReference type="ARBA" id="ARBA00022840"/>
    </source>
</evidence>